<comment type="caution">
    <text evidence="1">The sequence shown here is derived from an EMBL/GenBank/DDBJ whole genome shotgun (WGS) entry which is preliminary data.</text>
</comment>
<keyword evidence="2" id="KW-1185">Reference proteome</keyword>
<name>A0ACB7GVB5_MANES</name>
<reference evidence="2" key="1">
    <citation type="journal article" date="2016" name="Nat. Biotechnol.">
        <title>Sequencing wild and cultivated cassava and related species reveals extensive interspecific hybridization and genetic diversity.</title>
        <authorList>
            <person name="Bredeson J.V."/>
            <person name="Lyons J.B."/>
            <person name="Prochnik S.E."/>
            <person name="Wu G.A."/>
            <person name="Ha C.M."/>
            <person name="Edsinger-Gonzales E."/>
            <person name="Grimwood J."/>
            <person name="Schmutz J."/>
            <person name="Rabbi I.Y."/>
            <person name="Egesi C."/>
            <person name="Nauluvula P."/>
            <person name="Lebot V."/>
            <person name="Ndunguru J."/>
            <person name="Mkamilo G."/>
            <person name="Bart R.S."/>
            <person name="Setter T.L."/>
            <person name="Gleadow R.M."/>
            <person name="Kulakow P."/>
            <person name="Ferguson M.E."/>
            <person name="Rounsley S."/>
            <person name="Rokhsar D.S."/>
        </authorList>
    </citation>
    <scope>NUCLEOTIDE SEQUENCE [LARGE SCALE GENOMIC DNA]</scope>
    <source>
        <strain evidence="2">cv. AM560-2</strain>
    </source>
</reference>
<organism evidence="1 2">
    <name type="scientific">Manihot esculenta</name>
    <name type="common">Cassava</name>
    <name type="synonym">Jatropha manihot</name>
    <dbReference type="NCBI Taxonomy" id="3983"/>
    <lineage>
        <taxon>Eukaryota</taxon>
        <taxon>Viridiplantae</taxon>
        <taxon>Streptophyta</taxon>
        <taxon>Embryophyta</taxon>
        <taxon>Tracheophyta</taxon>
        <taxon>Spermatophyta</taxon>
        <taxon>Magnoliopsida</taxon>
        <taxon>eudicotyledons</taxon>
        <taxon>Gunneridae</taxon>
        <taxon>Pentapetalae</taxon>
        <taxon>rosids</taxon>
        <taxon>fabids</taxon>
        <taxon>Malpighiales</taxon>
        <taxon>Euphorbiaceae</taxon>
        <taxon>Crotonoideae</taxon>
        <taxon>Manihoteae</taxon>
        <taxon>Manihot</taxon>
    </lineage>
</organism>
<sequence>MQMDSFSISNIKLEKANAMKKHRQLQKIANFFRFLEIFIVLALISRFSVQLPVAVKNSSEYFKDLTVILVSPRFVFIIGNAIVITLFAKSGQFSGQDPSGKNSRTDLYDEFVEKSERIQSLHGYEAGNSDRQSSSVEYIVTEETSPSAEIKNYQRSESEKLDRGTRNKLCRELRRSATEKCRESVGSGEGWMKISYPEDRMSNEEFRCTVEAFIARQKRFRRDEENSVYRINGI</sequence>
<gene>
    <name evidence="1" type="ORF">MANES_11G085200v8</name>
</gene>
<dbReference type="Proteomes" id="UP000091857">
    <property type="component" value="Chromosome 11"/>
</dbReference>
<evidence type="ECO:0000313" key="1">
    <source>
        <dbReference type="EMBL" id="KAG8643926.1"/>
    </source>
</evidence>
<evidence type="ECO:0000313" key="2">
    <source>
        <dbReference type="Proteomes" id="UP000091857"/>
    </source>
</evidence>
<dbReference type="EMBL" id="CM004397">
    <property type="protein sequence ID" value="KAG8643926.1"/>
    <property type="molecule type" value="Genomic_DNA"/>
</dbReference>
<accession>A0ACB7GVB5</accession>
<protein>
    <submittedName>
        <fullName evidence="1">Uncharacterized protein</fullName>
    </submittedName>
</protein>
<proteinExistence type="predicted"/>